<evidence type="ECO:0000259" key="1">
    <source>
        <dbReference type="Pfam" id="PF20251"/>
    </source>
</evidence>
<organism evidence="2 3">
    <name type="scientific">Kaistella yananensis</name>
    <dbReference type="NCBI Taxonomy" id="2989820"/>
    <lineage>
        <taxon>Bacteria</taxon>
        <taxon>Pseudomonadati</taxon>
        <taxon>Bacteroidota</taxon>
        <taxon>Flavobacteriia</taxon>
        <taxon>Flavobacteriales</taxon>
        <taxon>Weeksellaceae</taxon>
        <taxon>Chryseobacterium group</taxon>
        <taxon>Kaistella</taxon>
    </lineage>
</organism>
<protein>
    <recommendedName>
        <fullName evidence="1">Bacterial Ig-like domain-containing protein</fullName>
    </recommendedName>
</protein>
<feature type="domain" description="Bacterial Ig-like" evidence="1">
    <location>
        <begin position="75"/>
        <end position="175"/>
    </location>
</feature>
<comment type="caution">
    <text evidence="2">The sequence shown here is derived from an EMBL/GenBank/DDBJ whole genome shotgun (WGS) entry which is preliminary data.</text>
</comment>
<sequence>MKNLLMTVFMVMAITLSHKANAQWVFLILFLLFSCESKKGASKQMITHPVIQENVAETISSKTENIKNDTFQKKVYVWIKEDSINFKKLEENYTLTVFNNSDKPITFGKEFQVESYSDNKWNVINSHIVFPEMAYGLQPGRRYDLTFSPKFDGGLNFPGNYRINKPFFIDNNDLNRGFATDNFKVYTPLIEGLEQKVFLEIPKTFKMSELKNKVFYKVINNTKNTILFGDRYELQKFNGKDWQKIKLSFFVQDIGYTLHPGTEGFQERFYFKFYPEQYQYKPGLYRILKNYYSKSGSGLSFRGIPYEKDPMLSEFRIIN</sequence>
<dbReference type="InterPro" id="IPR046878">
    <property type="entry name" value="Big_14"/>
</dbReference>
<dbReference type="Pfam" id="PF20251">
    <property type="entry name" value="Big_14"/>
    <property type="match status" value="2"/>
</dbReference>
<feature type="domain" description="Bacterial Ig-like" evidence="1">
    <location>
        <begin position="208"/>
        <end position="291"/>
    </location>
</feature>
<name>A0ABT3JPS1_9FLAO</name>
<dbReference type="EMBL" id="JAPCHZ010000005">
    <property type="protein sequence ID" value="MCW4452760.1"/>
    <property type="molecule type" value="Genomic_DNA"/>
</dbReference>
<reference evidence="2 3" key="1">
    <citation type="submission" date="2022-10" db="EMBL/GenBank/DDBJ databases">
        <title>Kaistella sp. BT-6-1-3.</title>
        <authorList>
            <person name="Ai J."/>
            <person name="Deng Z."/>
        </authorList>
    </citation>
    <scope>NUCLEOTIDE SEQUENCE [LARGE SCALE GENOMIC DNA]</scope>
    <source>
        <strain evidence="2 3">BT6-1-3</strain>
    </source>
</reference>
<evidence type="ECO:0000313" key="2">
    <source>
        <dbReference type="EMBL" id="MCW4452760.1"/>
    </source>
</evidence>
<keyword evidence="3" id="KW-1185">Reference proteome</keyword>
<gene>
    <name evidence="2" type="ORF">OK344_11135</name>
</gene>
<accession>A0ABT3JPS1</accession>
<dbReference type="RefSeq" id="WP_265144855.1">
    <property type="nucleotide sequence ID" value="NZ_JAPCHZ010000005.1"/>
</dbReference>
<dbReference type="PROSITE" id="PS51257">
    <property type="entry name" value="PROKAR_LIPOPROTEIN"/>
    <property type="match status" value="1"/>
</dbReference>
<proteinExistence type="predicted"/>
<evidence type="ECO:0000313" key="3">
    <source>
        <dbReference type="Proteomes" id="UP001209107"/>
    </source>
</evidence>
<dbReference type="Proteomes" id="UP001209107">
    <property type="component" value="Unassembled WGS sequence"/>
</dbReference>